<proteinExistence type="predicted"/>
<keyword evidence="2" id="KW-1185">Reference proteome</keyword>
<accession>A0AAN7BE70</accession>
<dbReference type="EMBL" id="MU865669">
    <property type="protein sequence ID" value="KAK4220673.1"/>
    <property type="molecule type" value="Genomic_DNA"/>
</dbReference>
<reference evidence="1" key="2">
    <citation type="submission" date="2023-05" db="EMBL/GenBank/DDBJ databases">
        <authorList>
            <consortium name="Lawrence Berkeley National Laboratory"/>
            <person name="Steindorff A."/>
            <person name="Hensen N."/>
            <person name="Bonometti L."/>
            <person name="Westerberg I."/>
            <person name="Brannstrom I.O."/>
            <person name="Guillou S."/>
            <person name="Cros-Aarteil S."/>
            <person name="Calhoun S."/>
            <person name="Haridas S."/>
            <person name="Kuo A."/>
            <person name="Mondo S."/>
            <person name="Pangilinan J."/>
            <person name="Riley R."/>
            <person name="Labutti K."/>
            <person name="Andreopoulos B."/>
            <person name="Lipzen A."/>
            <person name="Chen C."/>
            <person name="Yanf M."/>
            <person name="Daum C."/>
            <person name="Ng V."/>
            <person name="Clum A."/>
            <person name="Ohm R."/>
            <person name="Martin F."/>
            <person name="Silar P."/>
            <person name="Natvig D."/>
            <person name="Lalanne C."/>
            <person name="Gautier V."/>
            <person name="Ament-Velasquez S.L."/>
            <person name="Kruys A."/>
            <person name="Hutchinson M.I."/>
            <person name="Powell A.J."/>
            <person name="Barry K."/>
            <person name="Miller A.N."/>
            <person name="Grigoriev I.V."/>
            <person name="Debuchy R."/>
            <person name="Gladieux P."/>
            <person name="Thoren M.H."/>
            <person name="Johannesson H."/>
        </authorList>
    </citation>
    <scope>NUCLEOTIDE SEQUENCE</scope>
    <source>
        <strain evidence="1">CBS 990.96</strain>
    </source>
</reference>
<name>A0AAN7BE70_9PEZI</name>
<evidence type="ECO:0000313" key="2">
    <source>
        <dbReference type="Proteomes" id="UP001301958"/>
    </source>
</evidence>
<organism evidence="1 2">
    <name type="scientific">Podospora fimiseda</name>
    <dbReference type="NCBI Taxonomy" id="252190"/>
    <lineage>
        <taxon>Eukaryota</taxon>
        <taxon>Fungi</taxon>
        <taxon>Dikarya</taxon>
        <taxon>Ascomycota</taxon>
        <taxon>Pezizomycotina</taxon>
        <taxon>Sordariomycetes</taxon>
        <taxon>Sordariomycetidae</taxon>
        <taxon>Sordariales</taxon>
        <taxon>Podosporaceae</taxon>
        <taxon>Podospora</taxon>
    </lineage>
</organism>
<dbReference type="Proteomes" id="UP001301958">
    <property type="component" value="Unassembled WGS sequence"/>
</dbReference>
<dbReference type="AlphaFoldDB" id="A0AAN7BE70"/>
<comment type="caution">
    <text evidence="1">The sequence shown here is derived from an EMBL/GenBank/DDBJ whole genome shotgun (WGS) entry which is preliminary data.</text>
</comment>
<evidence type="ECO:0000313" key="1">
    <source>
        <dbReference type="EMBL" id="KAK4220673.1"/>
    </source>
</evidence>
<sequence length="511" mass="58465">MPCYWGGDVEYDGVHWYRNGDCSISPRYSSVSSNKLFDLGVDITTGALCTNMFRLVTMGLKPTLVTTIYSDAEENDIEYYIFLIQAGERHQLHVCCEACLDLYTKPGDALYLFLASSQRQWSAGYILRPSPPPPSASSVPNQYYQLVAHCSMVQLAIPEEILKPTSNWFARNGHISKRKENWISPIMVGTFRALCEDPQCWHYNLEALHVGQDLWRDWGATRHLMPRWKEETEMGDLRRTLYEVIERVRSWLESELTPFEKLIFAHHNPGTQHSKMLQVYDEMQSIEQPSNTCRFLDAYRKHISPEGQPQFHWPDYLAIKRGWKAGCQSKLPHINDLLIVLSVSLADLFAVIPHIPGGKYSDVVYWNGKSHKSEHCHMIGGCKTGLEDATKWTVVNEDKLDMIYYEKGPELTNIGAGRWKSGDLGTFHYRDDIKVQIPMEYIVQYFRFGPGVRAPYMLKRAAEITGQSEADLISREPTEADHLVSIPTGSIAERLIKEGGFDGWFERVAIL</sequence>
<protein>
    <submittedName>
        <fullName evidence="1">Uncharacterized protein</fullName>
    </submittedName>
</protein>
<gene>
    <name evidence="1" type="ORF">QBC38DRAFT_172171</name>
</gene>
<reference evidence="1" key="1">
    <citation type="journal article" date="2023" name="Mol. Phylogenet. Evol.">
        <title>Genome-scale phylogeny and comparative genomics of the fungal order Sordariales.</title>
        <authorList>
            <person name="Hensen N."/>
            <person name="Bonometti L."/>
            <person name="Westerberg I."/>
            <person name="Brannstrom I.O."/>
            <person name="Guillou S."/>
            <person name="Cros-Aarteil S."/>
            <person name="Calhoun S."/>
            <person name="Haridas S."/>
            <person name="Kuo A."/>
            <person name="Mondo S."/>
            <person name="Pangilinan J."/>
            <person name="Riley R."/>
            <person name="LaButti K."/>
            <person name="Andreopoulos B."/>
            <person name="Lipzen A."/>
            <person name="Chen C."/>
            <person name="Yan M."/>
            <person name="Daum C."/>
            <person name="Ng V."/>
            <person name="Clum A."/>
            <person name="Steindorff A."/>
            <person name="Ohm R.A."/>
            <person name="Martin F."/>
            <person name="Silar P."/>
            <person name="Natvig D.O."/>
            <person name="Lalanne C."/>
            <person name="Gautier V."/>
            <person name="Ament-Velasquez S.L."/>
            <person name="Kruys A."/>
            <person name="Hutchinson M.I."/>
            <person name="Powell A.J."/>
            <person name="Barry K."/>
            <person name="Miller A.N."/>
            <person name="Grigoriev I.V."/>
            <person name="Debuchy R."/>
            <person name="Gladieux P."/>
            <person name="Hiltunen Thoren M."/>
            <person name="Johannesson H."/>
        </authorList>
    </citation>
    <scope>NUCLEOTIDE SEQUENCE</scope>
    <source>
        <strain evidence="1">CBS 990.96</strain>
    </source>
</reference>